<dbReference type="InterPro" id="IPR037185">
    <property type="entry name" value="EmrE-like"/>
</dbReference>
<keyword evidence="1" id="KW-0472">Membrane</keyword>
<keyword evidence="1" id="KW-0812">Transmembrane</keyword>
<keyword evidence="1" id="KW-1133">Transmembrane helix</keyword>
<dbReference type="RefSeq" id="WP_139985315.1">
    <property type="nucleotide sequence ID" value="NZ_CP041046.1"/>
</dbReference>
<keyword evidence="3" id="KW-1185">Reference proteome</keyword>
<evidence type="ECO:0000313" key="2">
    <source>
        <dbReference type="EMBL" id="QDE41372.1"/>
    </source>
</evidence>
<feature type="transmembrane region" description="Helical" evidence="1">
    <location>
        <begin position="59"/>
        <end position="80"/>
    </location>
</feature>
<name>A0A4Y5Z7B9_9GAMM</name>
<gene>
    <name evidence="2" type="ORF">FIV34_20310</name>
</gene>
<feature type="transmembrane region" description="Helical" evidence="1">
    <location>
        <begin position="92"/>
        <end position="109"/>
    </location>
</feature>
<proteinExistence type="predicted"/>
<feature type="transmembrane region" description="Helical" evidence="1">
    <location>
        <begin position="6"/>
        <end position="21"/>
    </location>
</feature>
<accession>A0A4Y5Z7B9</accession>
<dbReference type="AlphaFoldDB" id="A0A4Y5Z7B9"/>
<sequence length="284" mass="29646">MVYILLAVLFSVSVSVLLKLARRGGIDIVQAVATNYVVASLLAWWLLGATPQAALAAKATWPPLIALGILLPAIFVVLARSVRTAGIVRTDVAQRLSLFVSLFAAFVVLGDVLTGQKALGIGIALVAVLCVLWRRQRGGASEADAWWAPLLVFAGFGAIDICFKLVAKAGASFGAGLLGAFLIAMVLCWIVVAVRAVSRTAALSARSIGFGVLLGAFNFANILFYVRGHQALPNDPSLVFASMNVGVVVLGTLVGALGFREKLTAVNWLGIALAIAAIAVMTYA</sequence>
<feature type="transmembrane region" description="Helical" evidence="1">
    <location>
        <begin position="28"/>
        <end position="47"/>
    </location>
</feature>
<feature type="transmembrane region" description="Helical" evidence="1">
    <location>
        <begin position="115"/>
        <end position="133"/>
    </location>
</feature>
<feature type="transmembrane region" description="Helical" evidence="1">
    <location>
        <begin position="208"/>
        <end position="226"/>
    </location>
</feature>
<dbReference type="Gene3D" id="1.10.3730.20">
    <property type="match status" value="1"/>
</dbReference>
<feature type="transmembrane region" description="Helical" evidence="1">
    <location>
        <begin position="238"/>
        <end position="259"/>
    </location>
</feature>
<dbReference type="KEGG" id="lpy:FIV34_20310"/>
<dbReference type="EMBL" id="CP041046">
    <property type="protein sequence ID" value="QDE41372.1"/>
    <property type="molecule type" value="Genomic_DNA"/>
</dbReference>
<dbReference type="OrthoDB" id="1524053at2"/>
<reference evidence="2 3" key="1">
    <citation type="submission" date="2019-06" db="EMBL/GenBank/DDBJ databases">
        <title>A complete genome sequence for Luteibacter pinisoli MAH-14.</title>
        <authorList>
            <person name="Baltrus D.A."/>
        </authorList>
    </citation>
    <scope>NUCLEOTIDE SEQUENCE [LARGE SCALE GENOMIC DNA]</scope>
    <source>
        <strain evidence="2 3">MAH-14</strain>
    </source>
</reference>
<feature type="transmembrane region" description="Helical" evidence="1">
    <location>
        <begin position="173"/>
        <end position="196"/>
    </location>
</feature>
<evidence type="ECO:0000313" key="3">
    <source>
        <dbReference type="Proteomes" id="UP000316093"/>
    </source>
</evidence>
<protein>
    <submittedName>
        <fullName evidence="2">DMT family transporter</fullName>
    </submittedName>
</protein>
<organism evidence="2 3">
    <name type="scientific">Luteibacter pinisoli</name>
    <dbReference type="NCBI Taxonomy" id="2589080"/>
    <lineage>
        <taxon>Bacteria</taxon>
        <taxon>Pseudomonadati</taxon>
        <taxon>Pseudomonadota</taxon>
        <taxon>Gammaproteobacteria</taxon>
        <taxon>Lysobacterales</taxon>
        <taxon>Rhodanobacteraceae</taxon>
        <taxon>Luteibacter</taxon>
    </lineage>
</organism>
<feature type="transmembrane region" description="Helical" evidence="1">
    <location>
        <begin position="266"/>
        <end position="283"/>
    </location>
</feature>
<dbReference type="Proteomes" id="UP000316093">
    <property type="component" value="Chromosome"/>
</dbReference>
<feature type="transmembrane region" description="Helical" evidence="1">
    <location>
        <begin position="145"/>
        <end position="167"/>
    </location>
</feature>
<evidence type="ECO:0000256" key="1">
    <source>
        <dbReference type="SAM" id="Phobius"/>
    </source>
</evidence>
<dbReference type="SUPFAM" id="SSF103481">
    <property type="entry name" value="Multidrug resistance efflux transporter EmrE"/>
    <property type="match status" value="2"/>
</dbReference>